<sequence>MSAHTEGRGGPEQDPGVRIVPYGSWESPIDEEVVSTWSATVGQGRFGAVAGRPGVWFTQRPADSGAAGSRTVSSGPAGSGVAGAGTAGADAARSGARGTALFWTSLVDHTAPIRLTPAGMDVGSALSVVAAGPPTAGAGAATPVCGAPAAEAGGEWAVMQGTGDVVWVDAGTQRLRALSGSAIEEHVRTGVPLPIPLLLPDGASAPHCEEPRPGSAERPGPFRYGDLTVTQGVLLAVREDPRAGSVAVVRLDPTGTHPPQFLVEAPTRFAAWPRLSPDRSLLLVAGWDPPRTPWEETALFAASLSHLPASATHAPRPPVSLPPEPEFPPAHARQIWRHPDAAALQPEWVSGRSIVFTEDSRATWRPVLMDAKAAFARASGEPGVPLADAVPLLPDEAIREALADEERRLRRTDSAPELTPLLGEDGVGGPLRSLGERWFLPAGGGRRLLAQWRNGTAALLWAYPETGDVRAIGSDLDWLRLQDLDEERGLALVTGGGGRRADGLYLCSLVSGELVPLVLEAAPGSLSPWVPLPFADTVGGVPVVIYPPRSGDHRAPADTAPPFVVRAHDHPADQAVPRVHPQIAYLTSRGMGVAVVNGTGSSGFGRAYRDDLRGFEGEREVQDLLAVARGLAAEGRADADRIAVWGARLGGVAALRALADPDTPFACGVVQEAAPAAEAPAGEGPQRPVALLWGEAGAASAETAHALAADLRRAGLPFSLHFLAQGSAPDAAAVTYGYAFCAAIMGFSAAPGSVRSVLQGRGRGGAGGAAAAHG</sequence>
<dbReference type="EMBL" id="BAAAPZ010000017">
    <property type="protein sequence ID" value="GAA2104778.1"/>
    <property type="molecule type" value="Genomic_DNA"/>
</dbReference>
<dbReference type="PANTHER" id="PTHR43056">
    <property type="entry name" value="PEPTIDASE S9 PROLYL OLIGOPEPTIDASE"/>
    <property type="match status" value="1"/>
</dbReference>
<evidence type="ECO:0000313" key="3">
    <source>
        <dbReference type="EMBL" id="GAA2104778.1"/>
    </source>
</evidence>
<dbReference type="InterPro" id="IPR050585">
    <property type="entry name" value="Xaa-Pro_dipeptidyl-ppase/CocE"/>
</dbReference>
<gene>
    <name evidence="3" type="ORF">GCM10009823_29690</name>
</gene>
<evidence type="ECO:0000259" key="2">
    <source>
        <dbReference type="Pfam" id="PF00326"/>
    </source>
</evidence>
<feature type="compositionally biased region" description="Gly residues" evidence="1">
    <location>
        <begin position="77"/>
        <end position="86"/>
    </location>
</feature>
<name>A0ABN2X6Q2_9MICO</name>
<dbReference type="InterPro" id="IPR029058">
    <property type="entry name" value="AB_hydrolase_fold"/>
</dbReference>
<dbReference type="RefSeq" id="WP_344338115.1">
    <property type="nucleotide sequence ID" value="NZ_BAAAPZ010000017.1"/>
</dbReference>
<evidence type="ECO:0000313" key="4">
    <source>
        <dbReference type="Proteomes" id="UP001500984"/>
    </source>
</evidence>
<dbReference type="Gene3D" id="3.40.50.1820">
    <property type="entry name" value="alpha/beta hydrolase"/>
    <property type="match status" value="1"/>
</dbReference>
<feature type="region of interest" description="Disordered" evidence="1">
    <location>
        <begin position="60"/>
        <end position="90"/>
    </location>
</feature>
<proteinExistence type="predicted"/>
<comment type="caution">
    <text evidence="3">The sequence shown here is derived from an EMBL/GenBank/DDBJ whole genome shotgun (WGS) entry which is preliminary data.</text>
</comment>
<protein>
    <recommendedName>
        <fullName evidence="2">Peptidase S9 prolyl oligopeptidase catalytic domain-containing protein</fullName>
    </recommendedName>
</protein>
<evidence type="ECO:0000256" key="1">
    <source>
        <dbReference type="SAM" id="MobiDB-lite"/>
    </source>
</evidence>
<dbReference type="InterPro" id="IPR001375">
    <property type="entry name" value="Peptidase_S9_cat"/>
</dbReference>
<feature type="domain" description="Peptidase S9 prolyl oligopeptidase catalytic" evidence="2">
    <location>
        <begin position="581"/>
        <end position="672"/>
    </location>
</feature>
<reference evidence="3 4" key="1">
    <citation type="journal article" date="2019" name="Int. J. Syst. Evol. Microbiol.">
        <title>The Global Catalogue of Microorganisms (GCM) 10K type strain sequencing project: providing services to taxonomists for standard genome sequencing and annotation.</title>
        <authorList>
            <consortium name="The Broad Institute Genomics Platform"/>
            <consortium name="The Broad Institute Genome Sequencing Center for Infectious Disease"/>
            <person name="Wu L."/>
            <person name="Ma J."/>
        </authorList>
    </citation>
    <scope>NUCLEOTIDE SEQUENCE [LARGE SCALE GENOMIC DNA]</scope>
    <source>
        <strain evidence="3 4">JCM 15900</strain>
    </source>
</reference>
<dbReference type="Proteomes" id="UP001500984">
    <property type="component" value="Unassembled WGS sequence"/>
</dbReference>
<feature type="region of interest" description="Disordered" evidence="1">
    <location>
        <begin position="203"/>
        <end position="223"/>
    </location>
</feature>
<accession>A0ABN2X6Q2</accession>
<dbReference type="PANTHER" id="PTHR43056:SF5">
    <property type="entry name" value="PEPTIDASE S9 PROLYL OLIGOPEPTIDASE CATALYTIC DOMAIN-CONTAINING PROTEIN"/>
    <property type="match status" value="1"/>
</dbReference>
<keyword evidence="4" id="KW-1185">Reference proteome</keyword>
<dbReference type="Pfam" id="PF00326">
    <property type="entry name" value="Peptidase_S9"/>
    <property type="match status" value="1"/>
</dbReference>
<dbReference type="SUPFAM" id="SSF53474">
    <property type="entry name" value="alpha/beta-Hydrolases"/>
    <property type="match status" value="1"/>
</dbReference>
<organism evidence="3 4">
    <name type="scientific">Brevibacterium salitolerans</name>
    <dbReference type="NCBI Taxonomy" id="1403566"/>
    <lineage>
        <taxon>Bacteria</taxon>
        <taxon>Bacillati</taxon>
        <taxon>Actinomycetota</taxon>
        <taxon>Actinomycetes</taxon>
        <taxon>Micrococcales</taxon>
        <taxon>Brevibacteriaceae</taxon>
        <taxon>Brevibacterium</taxon>
    </lineage>
</organism>